<name>A0A5B7FWQ6_PORTR</name>
<accession>A0A5B7FWQ6</accession>
<evidence type="ECO:0000313" key="2">
    <source>
        <dbReference type="Proteomes" id="UP000324222"/>
    </source>
</evidence>
<gene>
    <name evidence="1" type="ORF">E2C01_043222</name>
</gene>
<evidence type="ECO:0000313" key="1">
    <source>
        <dbReference type="EMBL" id="MPC49423.1"/>
    </source>
</evidence>
<proteinExistence type="predicted"/>
<dbReference type="EMBL" id="VSRR010008867">
    <property type="protein sequence ID" value="MPC49423.1"/>
    <property type="molecule type" value="Genomic_DNA"/>
</dbReference>
<comment type="caution">
    <text evidence="1">The sequence shown here is derived from an EMBL/GenBank/DDBJ whole genome shotgun (WGS) entry which is preliminary data.</text>
</comment>
<organism evidence="1 2">
    <name type="scientific">Portunus trituberculatus</name>
    <name type="common">Swimming crab</name>
    <name type="synonym">Neptunus trituberculatus</name>
    <dbReference type="NCBI Taxonomy" id="210409"/>
    <lineage>
        <taxon>Eukaryota</taxon>
        <taxon>Metazoa</taxon>
        <taxon>Ecdysozoa</taxon>
        <taxon>Arthropoda</taxon>
        <taxon>Crustacea</taxon>
        <taxon>Multicrustacea</taxon>
        <taxon>Malacostraca</taxon>
        <taxon>Eumalacostraca</taxon>
        <taxon>Eucarida</taxon>
        <taxon>Decapoda</taxon>
        <taxon>Pleocyemata</taxon>
        <taxon>Brachyura</taxon>
        <taxon>Eubrachyura</taxon>
        <taxon>Portunoidea</taxon>
        <taxon>Portunidae</taxon>
        <taxon>Portuninae</taxon>
        <taxon>Portunus</taxon>
    </lineage>
</organism>
<dbReference type="AlphaFoldDB" id="A0A5B7FWQ6"/>
<sequence length="61" mass="6747">MASERLLCEQEVAMEVVRTNIDNNLFLGSGPRVASLYTSAWRAGGKFRVAGDFTGWVARKI</sequence>
<protein>
    <submittedName>
        <fullName evidence="1">Uncharacterized protein</fullName>
    </submittedName>
</protein>
<dbReference type="Proteomes" id="UP000324222">
    <property type="component" value="Unassembled WGS sequence"/>
</dbReference>
<keyword evidence="2" id="KW-1185">Reference proteome</keyword>
<reference evidence="1 2" key="1">
    <citation type="submission" date="2019-05" db="EMBL/GenBank/DDBJ databases">
        <title>Another draft genome of Portunus trituberculatus and its Hox gene families provides insights of decapod evolution.</title>
        <authorList>
            <person name="Jeong J.-H."/>
            <person name="Song I."/>
            <person name="Kim S."/>
            <person name="Choi T."/>
            <person name="Kim D."/>
            <person name="Ryu S."/>
            <person name="Kim W."/>
        </authorList>
    </citation>
    <scope>NUCLEOTIDE SEQUENCE [LARGE SCALE GENOMIC DNA]</scope>
    <source>
        <tissue evidence="1">Muscle</tissue>
    </source>
</reference>